<sequence length="78" mass="8297">MRPIVSNGIIARKARTARIEKISASFPVRGAIIPPNPKARPIIRLETIDLPLGANSCAMATPSGRVAIAKNPAKKTLK</sequence>
<accession>X1KPS8</accession>
<organism evidence="1">
    <name type="scientific">marine sediment metagenome</name>
    <dbReference type="NCBI Taxonomy" id="412755"/>
    <lineage>
        <taxon>unclassified sequences</taxon>
        <taxon>metagenomes</taxon>
        <taxon>ecological metagenomes</taxon>
    </lineage>
</organism>
<dbReference type="EMBL" id="BARV01007519">
    <property type="protein sequence ID" value="GAI09077.1"/>
    <property type="molecule type" value="Genomic_DNA"/>
</dbReference>
<protein>
    <submittedName>
        <fullName evidence="1">Uncharacterized protein</fullName>
    </submittedName>
</protein>
<proteinExistence type="predicted"/>
<dbReference type="AlphaFoldDB" id="X1KPS8"/>
<evidence type="ECO:0000313" key="1">
    <source>
        <dbReference type="EMBL" id="GAI09077.1"/>
    </source>
</evidence>
<reference evidence="1" key="1">
    <citation type="journal article" date="2014" name="Front. Microbiol.">
        <title>High frequency of phylogenetically diverse reductive dehalogenase-homologous genes in deep subseafloor sedimentary metagenomes.</title>
        <authorList>
            <person name="Kawai M."/>
            <person name="Futagami T."/>
            <person name="Toyoda A."/>
            <person name="Takaki Y."/>
            <person name="Nishi S."/>
            <person name="Hori S."/>
            <person name="Arai W."/>
            <person name="Tsubouchi T."/>
            <person name="Morono Y."/>
            <person name="Uchiyama I."/>
            <person name="Ito T."/>
            <person name="Fujiyama A."/>
            <person name="Inagaki F."/>
            <person name="Takami H."/>
        </authorList>
    </citation>
    <scope>NUCLEOTIDE SEQUENCE</scope>
    <source>
        <strain evidence="1">Expedition CK06-06</strain>
    </source>
</reference>
<comment type="caution">
    <text evidence="1">The sequence shown here is derived from an EMBL/GenBank/DDBJ whole genome shotgun (WGS) entry which is preliminary data.</text>
</comment>
<name>X1KPS8_9ZZZZ</name>
<gene>
    <name evidence="1" type="ORF">S06H3_15293</name>
</gene>